<feature type="domain" description="Helicase C-terminal" evidence="4">
    <location>
        <begin position="280"/>
        <end position="442"/>
    </location>
</feature>
<proteinExistence type="inferred from homology"/>
<dbReference type="InterPro" id="IPR036388">
    <property type="entry name" value="WH-like_DNA-bd_sf"/>
</dbReference>
<dbReference type="PANTHER" id="PTHR47835">
    <property type="entry name" value="HFM1, ATP DEPENDENT DNA HELICASE HOMOLOG"/>
    <property type="match status" value="1"/>
</dbReference>
<dbReference type="Pfam" id="PF00271">
    <property type="entry name" value="Helicase_C"/>
    <property type="match status" value="1"/>
</dbReference>
<evidence type="ECO:0000313" key="6">
    <source>
        <dbReference type="Proteomes" id="UP000789901"/>
    </source>
</evidence>
<evidence type="ECO:0000256" key="1">
    <source>
        <dbReference type="ARBA" id="ARBA00010140"/>
    </source>
</evidence>
<keyword evidence="3" id="KW-0067">ATP-binding</keyword>
<accession>A0ABN7V0Y8</accession>
<protein>
    <submittedName>
        <fullName evidence="5">13458_t:CDS:1</fullName>
    </submittedName>
</protein>
<gene>
    <name evidence="5" type="ORF">GMARGA_LOCUS13076</name>
</gene>
<dbReference type="CDD" id="cd18795">
    <property type="entry name" value="SF2_C_Ski2"/>
    <property type="match status" value="1"/>
</dbReference>
<dbReference type="Gene3D" id="1.10.10.10">
    <property type="entry name" value="Winged helix-like DNA-binding domain superfamily/Winged helix DNA-binding domain"/>
    <property type="match status" value="1"/>
</dbReference>
<name>A0ABN7V0Y8_GIGMA</name>
<dbReference type="Pfam" id="PF02889">
    <property type="entry name" value="Sec63"/>
    <property type="match status" value="1"/>
</dbReference>
<dbReference type="EMBL" id="CAJVQB010008198">
    <property type="protein sequence ID" value="CAG8715448.1"/>
    <property type="molecule type" value="Genomic_DNA"/>
</dbReference>
<dbReference type="SMART" id="SM00973">
    <property type="entry name" value="Sec63"/>
    <property type="match status" value="1"/>
</dbReference>
<dbReference type="Proteomes" id="UP000789901">
    <property type="component" value="Unassembled WGS sequence"/>
</dbReference>
<dbReference type="Pfam" id="PF00270">
    <property type="entry name" value="DEAD"/>
    <property type="match status" value="1"/>
</dbReference>
<dbReference type="InterPro" id="IPR001650">
    <property type="entry name" value="Helicase_C-like"/>
</dbReference>
<comment type="similarity">
    <text evidence="1">Belongs to the helicase family. SKI2 subfamily.</text>
</comment>
<organism evidence="5 6">
    <name type="scientific">Gigaspora margarita</name>
    <dbReference type="NCBI Taxonomy" id="4874"/>
    <lineage>
        <taxon>Eukaryota</taxon>
        <taxon>Fungi</taxon>
        <taxon>Fungi incertae sedis</taxon>
        <taxon>Mucoromycota</taxon>
        <taxon>Glomeromycotina</taxon>
        <taxon>Glomeromycetes</taxon>
        <taxon>Diversisporales</taxon>
        <taxon>Gigasporaceae</taxon>
        <taxon>Gigaspora</taxon>
    </lineage>
</organism>
<dbReference type="Gene3D" id="1.10.3380.10">
    <property type="entry name" value="Sec63 N-terminal domain-like domain"/>
    <property type="match status" value="1"/>
</dbReference>
<evidence type="ECO:0000259" key="4">
    <source>
        <dbReference type="PROSITE" id="PS51194"/>
    </source>
</evidence>
<keyword evidence="2" id="KW-0547">Nucleotide-binding</keyword>
<dbReference type="InterPro" id="IPR004179">
    <property type="entry name" value="Sec63-dom"/>
</dbReference>
<dbReference type="InterPro" id="IPR011545">
    <property type="entry name" value="DEAD/DEAH_box_helicase_dom"/>
</dbReference>
<dbReference type="PANTHER" id="PTHR47835:SF3">
    <property type="entry name" value="HELICASE FOR MEIOSIS 1"/>
    <property type="match status" value="1"/>
</dbReference>
<dbReference type="Gene3D" id="1.10.150.20">
    <property type="entry name" value="5' to 3' exonuclease, C-terminal subdomain"/>
    <property type="match status" value="1"/>
</dbReference>
<evidence type="ECO:0000313" key="5">
    <source>
        <dbReference type="EMBL" id="CAG8715448.1"/>
    </source>
</evidence>
<evidence type="ECO:0000256" key="2">
    <source>
        <dbReference type="ARBA" id="ARBA00022741"/>
    </source>
</evidence>
<reference evidence="5 6" key="1">
    <citation type="submission" date="2021-06" db="EMBL/GenBank/DDBJ databases">
        <authorList>
            <person name="Kallberg Y."/>
            <person name="Tangrot J."/>
            <person name="Rosling A."/>
        </authorList>
    </citation>
    <scope>NUCLEOTIDE SEQUENCE [LARGE SCALE GENOMIC DNA]</scope>
    <source>
        <strain evidence="5 6">120-4 pot B 10/14</strain>
    </source>
</reference>
<comment type="caution">
    <text evidence="5">The sequence shown here is derived from an EMBL/GenBank/DDBJ whole genome shotgun (WGS) entry which is preliminary data.</text>
</comment>
<dbReference type="InterPro" id="IPR027417">
    <property type="entry name" value="P-loop_NTPase"/>
</dbReference>
<sequence length="1077" mass="123727">MPPKWNPKYQNNQRVQGKFNSGFYSRQQRNRSNYSSHQDDFYEQFPEITDDNISRTNVAPTFHQTDQITSRSLKNYGMQGNAYNFSQDNINQSMVNIQPNSINGLRKVSELPDRFRSLFPFGVFNSIQSQCIDTALYGNEDLVVIAPTGSGKTVVFELAMINVLMNDNDHARMVYIAPTKIDEVHILHEDRGAILEAVVSRMKLMGTNSRFIAISATIPNIEDVASWINLGFQNYNKFPQNNVKILQFGDEYRPVRLSRQVLSYPSDGNVFKFDKTLNDKLLDIIQQYSNGKPTMVFCATRKSTEDACQNIVKQLKYMRKNLPWNIRPIQSPQQSYLHKISDNRGLLGATSTLAIGVNLPAHLVIIKSTMAYKNGSFTEYSDSEIKQMLGRAGRPQFDDSGVAVIMTSHNMKQKYEELVTGIKDRLESSLHETLHEHLNSEICLGTIDHVNNAMKWMKSNPQRYDPGFKEGQNWEKRLEGKFKLIEIGETMAKYHIKYLTMQRILSIFSWCQKNSTSSKEEIIDICLQKVSQAEEFNEVKLHRHEKLALNKLNQHADIKFPLSGKVKDTKEKVFIMIQIVLGNVPLEDSSTRIQFNTESRVIIQHSHRLVELAAYKENVTILKIAMDLVRCMKAKMWNDSPLLLKQLDGIGEQYAKKLLDAGVTNFEQLKECEPWKIETSSSNSSEYQVYVVNICLSNKEKVSVKRNGMNLNAAFIAATDDLLIEFRQVPLWKIQQGLKFHFKTNIQPNQPITCSVLPEEFIGLDIHKTIIPNIQPTDACNILVTPMEKSQEPQQRFEINKHSETNYVQQHKQQGFIESNEITTIPIQTSNIKEKQHDKSPELLPNGRVKCNHPCKDKQKCAHECCKIGCRRAPKKRKNNVISSPTISYNKQSTIDEPSPKARKKAMDAQEIRFELEQQVYQDLDGSGWKINLNLSPYQAWLETWDINGLDFISKVDLDEDKFSDVISKVDLNEDKFSDFISKVDLDEDKFSDFISKVDLDEDKLSELQEMIIDGKKNMNSVEIENRSTKNKIYNMLENNLNSNTNFEIPCEAKDEMNYKTFTEALGVFDYVLQTII</sequence>
<keyword evidence="6" id="KW-1185">Reference proteome</keyword>
<dbReference type="SUPFAM" id="SSF158702">
    <property type="entry name" value="Sec63 N-terminal domain-like"/>
    <property type="match status" value="1"/>
</dbReference>
<evidence type="ECO:0000256" key="3">
    <source>
        <dbReference type="ARBA" id="ARBA00022840"/>
    </source>
</evidence>
<dbReference type="InterPro" id="IPR052247">
    <property type="entry name" value="Meiotic_Crossover_Helicase"/>
</dbReference>
<dbReference type="PROSITE" id="PS51194">
    <property type="entry name" value="HELICASE_CTER"/>
    <property type="match status" value="1"/>
</dbReference>
<dbReference type="SUPFAM" id="SSF52540">
    <property type="entry name" value="P-loop containing nucleoside triphosphate hydrolases"/>
    <property type="match status" value="1"/>
</dbReference>
<dbReference type="Gene3D" id="3.40.50.300">
    <property type="entry name" value="P-loop containing nucleotide triphosphate hydrolases"/>
    <property type="match status" value="4"/>
</dbReference>